<feature type="region of interest" description="Disordered" evidence="2">
    <location>
        <begin position="57"/>
        <end position="89"/>
    </location>
</feature>
<name>A0ABX6ELT1_9HYPH</name>
<gene>
    <name evidence="3" type="ORF">F7D13_16610</name>
</gene>
<proteinExistence type="predicted"/>
<organism evidence="3 4">
    <name type="scientific">Methylocystis rosea</name>
    <dbReference type="NCBI Taxonomy" id="173366"/>
    <lineage>
        <taxon>Bacteria</taxon>
        <taxon>Pseudomonadati</taxon>
        <taxon>Pseudomonadota</taxon>
        <taxon>Alphaproteobacteria</taxon>
        <taxon>Hyphomicrobiales</taxon>
        <taxon>Methylocystaceae</taxon>
        <taxon>Methylocystis</taxon>
    </lineage>
</organism>
<dbReference type="RefSeq" id="WP_154453906.1">
    <property type="nucleotide sequence ID" value="NZ_CP044329.1"/>
</dbReference>
<reference evidence="3 4" key="1">
    <citation type="journal article" date="2021" name="AMB Express">
        <title>Isolation and characterisation of Methylocystis spp. for poly-3-hydroxybutyrate production using waste methane feedstocks.</title>
        <authorList>
            <person name="Rumah B.L."/>
            <person name="Stead C.E."/>
            <person name="Claxton Stevens B.H."/>
            <person name="Minton N.P."/>
            <person name="Grosse-Honebrink A."/>
            <person name="Zhang Y."/>
        </authorList>
    </citation>
    <scope>NUCLEOTIDE SEQUENCE [LARGE SCALE GENOMIC DNA]</scope>
    <source>
        <strain evidence="3 4">BRCS1</strain>
    </source>
</reference>
<evidence type="ECO:0000256" key="1">
    <source>
        <dbReference type="SAM" id="Coils"/>
    </source>
</evidence>
<keyword evidence="3" id="KW-0614">Plasmid</keyword>
<feature type="compositionally biased region" description="Polar residues" evidence="2">
    <location>
        <begin position="77"/>
        <end position="89"/>
    </location>
</feature>
<geneLocation type="plasmid" evidence="3 4">
    <name>unnamed1</name>
</geneLocation>
<evidence type="ECO:0000313" key="4">
    <source>
        <dbReference type="Proteomes" id="UP000424673"/>
    </source>
</evidence>
<dbReference type="EMBL" id="CP044329">
    <property type="protein sequence ID" value="QGM95741.1"/>
    <property type="molecule type" value="Genomic_DNA"/>
</dbReference>
<dbReference type="Proteomes" id="UP000424673">
    <property type="component" value="Plasmid unnamed1"/>
</dbReference>
<keyword evidence="1" id="KW-0175">Coiled coil</keyword>
<evidence type="ECO:0000256" key="2">
    <source>
        <dbReference type="SAM" id="MobiDB-lite"/>
    </source>
</evidence>
<accession>A0ABX6ELT1</accession>
<protein>
    <submittedName>
        <fullName evidence="3">Uncharacterized protein</fullName>
    </submittedName>
</protein>
<feature type="coiled-coil region" evidence="1">
    <location>
        <begin position="271"/>
        <end position="298"/>
    </location>
</feature>
<keyword evidence="4" id="KW-1185">Reference proteome</keyword>
<evidence type="ECO:0000313" key="3">
    <source>
        <dbReference type="EMBL" id="QGM95741.1"/>
    </source>
</evidence>
<sequence>MGENAARPITVSREELFRQVWETPLIQLGETYGITGSGLAKICDRLAIPYPSRGHWAKKAAGKQGSQPSLPPLEPGNPSSATIKPTTPKSRPIFLSAERQALAARAALDGPISVPERLARPHPIIAGWIAEHERQRRDAKREHHIFGPIFTEWTDTDHRRHRILDALFKAAMRQELRAETGERGKTYFSSGQDQIEFKLREKQKQVRRPKTKSEMRWSLPGERNWTQVLEPTGILVFKIDSYLGDSAIRSEWIETPDAPLEKLLQEIVCSLILAASALAKLRNEREEAERRRLESEHRPQIERERRQREHNQWRRFIDLAHRWEEATTAQCFLEELKAHESHLTQIVCGRSIAEWFDWAQDHIRNRNPMNGGVEGIFKDVDG</sequence>